<dbReference type="InterPro" id="IPR052032">
    <property type="entry name" value="ATP-dep_AA_Ligase"/>
</dbReference>
<evidence type="ECO:0000256" key="1">
    <source>
        <dbReference type="ARBA" id="ARBA00022598"/>
    </source>
</evidence>
<dbReference type="PANTHER" id="PTHR43585:SF2">
    <property type="entry name" value="ATP-GRASP ENZYME FSQD"/>
    <property type="match status" value="1"/>
</dbReference>
<evidence type="ECO:0000313" key="8">
    <source>
        <dbReference type="Proteomes" id="UP001183619"/>
    </source>
</evidence>
<keyword evidence="1" id="KW-0436">Ligase</keyword>
<accession>A0ABU2B8T4</accession>
<dbReference type="PROSITE" id="PS50975">
    <property type="entry name" value="ATP_GRASP"/>
    <property type="match status" value="1"/>
</dbReference>
<keyword evidence="4 5" id="KW-0067">ATP-binding</keyword>
<dbReference type="Gene3D" id="3.30.470.20">
    <property type="entry name" value="ATP-grasp fold, B domain"/>
    <property type="match status" value="1"/>
</dbReference>
<gene>
    <name evidence="7" type="ORF">J2S37_001580</name>
</gene>
<evidence type="ECO:0000256" key="3">
    <source>
        <dbReference type="ARBA" id="ARBA00022755"/>
    </source>
</evidence>
<dbReference type="InterPro" id="IPR003135">
    <property type="entry name" value="ATP-grasp_carboxylate-amine"/>
</dbReference>
<evidence type="ECO:0000259" key="6">
    <source>
        <dbReference type="PROSITE" id="PS50975"/>
    </source>
</evidence>
<evidence type="ECO:0000256" key="2">
    <source>
        <dbReference type="ARBA" id="ARBA00022741"/>
    </source>
</evidence>
<protein>
    <recommendedName>
        <fullName evidence="6">ATP-grasp domain-containing protein</fullName>
    </recommendedName>
</protein>
<dbReference type="InterPro" id="IPR013815">
    <property type="entry name" value="ATP_grasp_subdomain_1"/>
</dbReference>
<keyword evidence="8" id="KW-1185">Reference proteome</keyword>
<dbReference type="EMBL" id="JAVDYF010000001">
    <property type="protein sequence ID" value="MDR7355042.1"/>
    <property type="molecule type" value="Genomic_DNA"/>
</dbReference>
<evidence type="ECO:0000313" key="7">
    <source>
        <dbReference type="EMBL" id="MDR7355042.1"/>
    </source>
</evidence>
<dbReference type="PANTHER" id="PTHR43585">
    <property type="entry name" value="FUMIPYRROLE BIOSYNTHESIS PROTEIN C"/>
    <property type="match status" value="1"/>
</dbReference>
<dbReference type="SUPFAM" id="SSF56059">
    <property type="entry name" value="Glutathione synthetase ATP-binding domain-like"/>
    <property type="match status" value="1"/>
</dbReference>
<dbReference type="Gene3D" id="3.30.1490.20">
    <property type="entry name" value="ATP-grasp fold, A domain"/>
    <property type="match status" value="1"/>
</dbReference>
<comment type="caution">
    <text evidence="7">The sequence shown here is derived from an EMBL/GenBank/DDBJ whole genome shotgun (WGS) entry which is preliminary data.</text>
</comment>
<dbReference type="Gene3D" id="3.40.50.20">
    <property type="match status" value="1"/>
</dbReference>
<proteinExistence type="predicted"/>
<keyword evidence="3" id="KW-0658">Purine biosynthesis</keyword>
<dbReference type="Proteomes" id="UP001183619">
    <property type="component" value="Unassembled WGS sequence"/>
</dbReference>
<sequence>MTHILYIISAARSPQAVRNMEKDDFSFSPVWITEKTNTHDFGSDPVRFVDSLADYAAVAQQAVALGSSYAITGVVNPFETGAPAAALARASLGLPGPTVNQVINFSNKYAMKVLFRNAGLPTTDFALIESQDQLRHSCQSWGGSAVVKPLYGGGSAGVMLLSSGDIDECVQELSLPVLAERPCAIATEYHVDCYVNDDERTFMVSKYFQPQLHSVTQQQGYMSLMLAPTDPRVDTLLSLHQQLIDHSGISHGVFHTEFFELESGEFLISESGLRPAGGAIPHVFEKVTGIDLYRGHHRAQTVQPGYRPPHSSGHSGLLWGHCALPLNGLSPRVREQIEAIDQVVDVRENPVSATGAFLSASNGGFVFFCAPSHAELVDVASQLHVLLTAA</sequence>
<keyword evidence="2 5" id="KW-0547">Nucleotide-binding</keyword>
<feature type="domain" description="ATP-grasp" evidence="6">
    <location>
        <begin position="112"/>
        <end position="301"/>
    </location>
</feature>
<evidence type="ECO:0000256" key="5">
    <source>
        <dbReference type="PROSITE-ProRule" id="PRU00409"/>
    </source>
</evidence>
<organism evidence="7 8">
    <name type="scientific">Corynebacterium felinum</name>
    <dbReference type="NCBI Taxonomy" id="131318"/>
    <lineage>
        <taxon>Bacteria</taxon>
        <taxon>Bacillati</taxon>
        <taxon>Actinomycetota</taxon>
        <taxon>Actinomycetes</taxon>
        <taxon>Mycobacteriales</taxon>
        <taxon>Corynebacteriaceae</taxon>
        <taxon>Corynebacterium</taxon>
    </lineage>
</organism>
<dbReference type="Pfam" id="PF02222">
    <property type="entry name" value="ATP-grasp"/>
    <property type="match status" value="1"/>
</dbReference>
<evidence type="ECO:0000256" key="4">
    <source>
        <dbReference type="ARBA" id="ARBA00022840"/>
    </source>
</evidence>
<name>A0ABU2B8T4_9CORY</name>
<dbReference type="InterPro" id="IPR011761">
    <property type="entry name" value="ATP-grasp"/>
</dbReference>
<dbReference type="RefSeq" id="WP_277103328.1">
    <property type="nucleotide sequence ID" value="NZ_BAAAJS010000068.1"/>
</dbReference>
<reference evidence="7 8" key="1">
    <citation type="submission" date="2023-07" db="EMBL/GenBank/DDBJ databases">
        <title>Sequencing the genomes of 1000 actinobacteria strains.</title>
        <authorList>
            <person name="Klenk H.-P."/>
        </authorList>
    </citation>
    <scope>NUCLEOTIDE SEQUENCE [LARGE SCALE GENOMIC DNA]</scope>
    <source>
        <strain evidence="7 8">DSM 44508</strain>
    </source>
</reference>